<name>A0A653CQ73_CALMS</name>
<keyword evidence="10" id="KW-1185">Reference proteome</keyword>
<dbReference type="Pfam" id="PF05699">
    <property type="entry name" value="Dimer_Tnp_hAT"/>
    <property type="match status" value="1"/>
</dbReference>
<feature type="compositionally biased region" description="Low complexity" evidence="6">
    <location>
        <begin position="386"/>
        <end position="408"/>
    </location>
</feature>
<evidence type="ECO:0000313" key="10">
    <source>
        <dbReference type="Proteomes" id="UP000410492"/>
    </source>
</evidence>
<feature type="domain" description="HAT C-terminal dimerisation" evidence="8">
    <location>
        <begin position="875"/>
        <end position="953"/>
    </location>
</feature>
<evidence type="ECO:0000256" key="4">
    <source>
        <dbReference type="ARBA" id="ARBA00022833"/>
    </source>
</evidence>
<dbReference type="SUPFAM" id="SSF140996">
    <property type="entry name" value="Hermes dimerisation domain"/>
    <property type="match status" value="1"/>
</dbReference>
<evidence type="ECO:0000259" key="8">
    <source>
        <dbReference type="Pfam" id="PF05699"/>
    </source>
</evidence>
<feature type="compositionally biased region" description="Polar residues" evidence="6">
    <location>
        <begin position="339"/>
        <end position="350"/>
    </location>
</feature>
<dbReference type="InterPro" id="IPR005162">
    <property type="entry name" value="Retrotrans_gag_dom"/>
</dbReference>
<dbReference type="EMBL" id="CAACVG010008496">
    <property type="protein sequence ID" value="VEN50061.1"/>
    <property type="molecule type" value="Genomic_DNA"/>
</dbReference>
<dbReference type="OrthoDB" id="6600430at2759"/>
<dbReference type="PANTHER" id="PTHR46481">
    <property type="entry name" value="ZINC FINGER BED DOMAIN-CONTAINING PROTEIN 4"/>
    <property type="match status" value="1"/>
</dbReference>
<evidence type="ECO:0000313" key="9">
    <source>
        <dbReference type="EMBL" id="VEN50061.1"/>
    </source>
</evidence>
<gene>
    <name evidence="9" type="ORF">CALMAC_LOCUS10952</name>
</gene>
<feature type="compositionally biased region" description="Polar residues" evidence="6">
    <location>
        <begin position="375"/>
        <end position="385"/>
    </location>
</feature>
<protein>
    <recommendedName>
        <fullName evidence="11">HAT C-terminal dimerisation domain-containing protein</fullName>
    </recommendedName>
</protein>
<reference evidence="9 10" key="1">
    <citation type="submission" date="2019-01" db="EMBL/GenBank/DDBJ databases">
        <authorList>
            <person name="Sayadi A."/>
        </authorList>
    </citation>
    <scope>NUCLEOTIDE SEQUENCE [LARGE SCALE GENOMIC DNA]</scope>
</reference>
<organism evidence="9 10">
    <name type="scientific">Callosobruchus maculatus</name>
    <name type="common">Southern cowpea weevil</name>
    <name type="synonym">Pulse bruchid</name>
    <dbReference type="NCBI Taxonomy" id="64391"/>
    <lineage>
        <taxon>Eukaryota</taxon>
        <taxon>Metazoa</taxon>
        <taxon>Ecdysozoa</taxon>
        <taxon>Arthropoda</taxon>
        <taxon>Hexapoda</taxon>
        <taxon>Insecta</taxon>
        <taxon>Pterygota</taxon>
        <taxon>Neoptera</taxon>
        <taxon>Endopterygota</taxon>
        <taxon>Coleoptera</taxon>
        <taxon>Polyphaga</taxon>
        <taxon>Cucujiformia</taxon>
        <taxon>Chrysomeloidea</taxon>
        <taxon>Chrysomelidae</taxon>
        <taxon>Bruchinae</taxon>
        <taxon>Bruchini</taxon>
        <taxon>Callosobruchus</taxon>
    </lineage>
</organism>
<evidence type="ECO:0000256" key="5">
    <source>
        <dbReference type="ARBA" id="ARBA00023242"/>
    </source>
</evidence>
<keyword evidence="4" id="KW-0862">Zinc</keyword>
<evidence type="ECO:0000256" key="2">
    <source>
        <dbReference type="ARBA" id="ARBA00022723"/>
    </source>
</evidence>
<dbReference type="GO" id="GO:0005634">
    <property type="term" value="C:nucleus"/>
    <property type="evidence" value="ECO:0007669"/>
    <property type="project" value="UniProtKB-SubCell"/>
</dbReference>
<proteinExistence type="predicted"/>
<evidence type="ECO:0008006" key="11">
    <source>
        <dbReference type="Google" id="ProtNLM"/>
    </source>
</evidence>
<dbReference type="InterPro" id="IPR008906">
    <property type="entry name" value="HATC_C_dom"/>
</dbReference>
<dbReference type="GO" id="GO:0008270">
    <property type="term" value="F:zinc ion binding"/>
    <property type="evidence" value="ECO:0007669"/>
    <property type="project" value="UniProtKB-KW"/>
</dbReference>
<dbReference type="AlphaFoldDB" id="A0A653CQ73"/>
<dbReference type="InterPro" id="IPR012337">
    <property type="entry name" value="RNaseH-like_sf"/>
</dbReference>
<dbReference type="InterPro" id="IPR052035">
    <property type="entry name" value="ZnF_BED_domain_contain"/>
</dbReference>
<dbReference type="Proteomes" id="UP000410492">
    <property type="component" value="Unassembled WGS sequence"/>
</dbReference>
<feature type="domain" description="Retrotransposon gag" evidence="7">
    <location>
        <begin position="212"/>
        <end position="286"/>
    </location>
</feature>
<keyword evidence="2" id="KW-0479">Metal-binding</keyword>
<keyword evidence="3" id="KW-0863">Zinc-finger</keyword>
<comment type="subcellular location">
    <subcellularLocation>
        <location evidence="1">Nucleus</location>
    </subcellularLocation>
</comment>
<evidence type="ECO:0000259" key="7">
    <source>
        <dbReference type="Pfam" id="PF03732"/>
    </source>
</evidence>
<evidence type="ECO:0000256" key="1">
    <source>
        <dbReference type="ARBA" id="ARBA00004123"/>
    </source>
</evidence>
<accession>A0A653CQ73</accession>
<dbReference type="SUPFAM" id="SSF53098">
    <property type="entry name" value="Ribonuclease H-like"/>
    <property type="match status" value="1"/>
</dbReference>
<keyword evidence="5" id="KW-0539">Nucleus</keyword>
<dbReference type="PANTHER" id="PTHR46481:SF10">
    <property type="entry name" value="ZINC FINGER BED DOMAIN-CONTAINING PROTEIN 39"/>
    <property type="match status" value="1"/>
</dbReference>
<dbReference type="Gene3D" id="1.10.10.1070">
    <property type="entry name" value="Zinc finger, BED domain-containing"/>
    <property type="match status" value="1"/>
</dbReference>
<evidence type="ECO:0000256" key="3">
    <source>
        <dbReference type="ARBA" id="ARBA00022771"/>
    </source>
</evidence>
<sequence>MEGRFKASHLRQKELDYELAIRGVFTQRGVDDKRKILTKLLAKEGQRPGSLIDLENYLVPFDDECSAISSSLESITTCIVDFEGSVSDSMYRVIKSRLAHVYDRVKRLKLPVDNVDEAVTFKNESLATTLKLESDLSDKASSSHGEASSNVEQLVPIINIPAPVVTYISKSAPLSEWPVKFKGDGRDVFTFLERVTELALSRKVSEQDLFDSAVELFSGDAVVWYRSIRSSVTDWQSLVARLKLDFLPPDVDDEIWSQIKRRAQKRDESVLIFIAQMENLFSRLSRPPAETTKVNIIRKNLLPEYITQLALVEDLVTVSRLSVLARRIEEARKVRSKNVSEISEVQVSHPNSDRYSRQRHHFKPKPQEETPVEAVTSQPSTSDVNLSPSTEPSLSSSSTLTTPISTVSIESPSTSRSLSIPAKQKKLQASLSSFVARPIHLPRQEKINSLILNMIVSDLQPFSIVEDSGFRKLILELEPSYKFPSRQTFTQSLLPKKYESVKGSLQKLLQTAEYVTLTTDSWTSRANESFISVTAHFITENWNFYSCLLDCFPYEKSHTAKNLSEEMQRIATEWNISNKIFAVSTDNAANVVSSIKIAGWCHIPCMAHTLNLIVQESLKEINEIRKKIKTIVEHFHRSTQANSKFFSTQRQINPDSVPLKLKNDVPTRWNSTYYMFERVLKLEEPLTATIGLLHNPIETLSQPEWLVLKEARKILRPFEQVTSEMSAEKTVTLSKVINVARGLNSVLQKFNDSVTQPECKRMLLNLQQSMATRFGKIEANNTIAKSAFLDPRFKNRAFSSDEYFKRAKEKIQEEVVSLINKERSEAKAEIEKLAEGRKENIQDDSDQEDLVWKGFDEQSKVSLTQTPLSQAVIEIRMYIEDLPSGRKENPLEYWKNHELLYPRLSRLAKQYLCIVATSVPSERIFSKAGEIVSLRRSSLKGKNVQKILFLNSNQNLI</sequence>
<evidence type="ECO:0000256" key="6">
    <source>
        <dbReference type="SAM" id="MobiDB-lite"/>
    </source>
</evidence>
<dbReference type="Pfam" id="PF03732">
    <property type="entry name" value="Retrotrans_gag"/>
    <property type="match status" value="1"/>
</dbReference>
<dbReference type="GO" id="GO:0046983">
    <property type="term" value="F:protein dimerization activity"/>
    <property type="evidence" value="ECO:0007669"/>
    <property type="project" value="InterPro"/>
</dbReference>
<feature type="region of interest" description="Disordered" evidence="6">
    <location>
        <begin position="339"/>
        <end position="415"/>
    </location>
</feature>